<dbReference type="InterPro" id="IPR020846">
    <property type="entry name" value="MFS_dom"/>
</dbReference>
<evidence type="ECO:0000256" key="4">
    <source>
        <dbReference type="ARBA" id="ARBA00022692"/>
    </source>
</evidence>
<dbReference type="InterPro" id="IPR001958">
    <property type="entry name" value="Tet-R_TetA/multi-R_MdtG-like"/>
</dbReference>
<keyword evidence="3" id="KW-1003">Cell membrane</keyword>
<dbReference type="RefSeq" id="WP_190997398.1">
    <property type="nucleotide sequence ID" value="NZ_JACXSI010000011.1"/>
</dbReference>
<keyword evidence="6 7" id="KW-0472">Membrane</keyword>
<name>A0A927CU33_9BACI</name>
<feature type="transmembrane region" description="Helical" evidence="7">
    <location>
        <begin position="279"/>
        <end position="297"/>
    </location>
</feature>
<gene>
    <name evidence="9" type="ORF">IEO70_05685</name>
</gene>
<dbReference type="EMBL" id="JACXSI010000011">
    <property type="protein sequence ID" value="MBD3107852.1"/>
    <property type="molecule type" value="Genomic_DNA"/>
</dbReference>
<evidence type="ECO:0000313" key="10">
    <source>
        <dbReference type="Proteomes" id="UP000602076"/>
    </source>
</evidence>
<feature type="transmembrane region" description="Helical" evidence="7">
    <location>
        <begin position="303"/>
        <end position="325"/>
    </location>
</feature>
<evidence type="ECO:0000256" key="3">
    <source>
        <dbReference type="ARBA" id="ARBA00022475"/>
    </source>
</evidence>
<dbReference type="Pfam" id="PF07690">
    <property type="entry name" value="MFS_1"/>
    <property type="match status" value="1"/>
</dbReference>
<feature type="transmembrane region" description="Helical" evidence="7">
    <location>
        <begin position="244"/>
        <end position="267"/>
    </location>
</feature>
<organism evidence="9 10">
    <name type="scientific">Peribacillus faecalis</name>
    <dbReference type="NCBI Taxonomy" id="2772559"/>
    <lineage>
        <taxon>Bacteria</taxon>
        <taxon>Bacillati</taxon>
        <taxon>Bacillota</taxon>
        <taxon>Bacilli</taxon>
        <taxon>Bacillales</taxon>
        <taxon>Bacillaceae</taxon>
        <taxon>Peribacillus</taxon>
    </lineage>
</organism>
<feature type="transmembrane region" description="Helical" evidence="7">
    <location>
        <begin position="101"/>
        <end position="122"/>
    </location>
</feature>
<feature type="transmembrane region" description="Helical" evidence="7">
    <location>
        <begin position="76"/>
        <end position="95"/>
    </location>
</feature>
<evidence type="ECO:0000256" key="7">
    <source>
        <dbReference type="SAM" id="Phobius"/>
    </source>
</evidence>
<feature type="transmembrane region" description="Helical" evidence="7">
    <location>
        <begin position="206"/>
        <end position="224"/>
    </location>
</feature>
<keyword evidence="4 7" id="KW-0812">Transmembrane</keyword>
<dbReference type="PRINTS" id="PR01035">
    <property type="entry name" value="TCRTETA"/>
</dbReference>
<dbReference type="InterPro" id="IPR011701">
    <property type="entry name" value="MFS"/>
</dbReference>
<dbReference type="PROSITE" id="PS50850">
    <property type="entry name" value="MFS"/>
    <property type="match status" value="1"/>
</dbReference>
<dbReference type="Gene3D" id="1.20.1250.20">
    <property type="entry name" value="MFS general substrate transporter like domains"/>
    <property type="match status" value="2"/>
</dbReference>
<dbReference type="SUPFAM" id="SSF103473">
    <property type="entry name" value="MFS general substrate transporter"/>
    <property type="match status" value="1"/>
</dbReference>
<dbReference type="GO" id="GO:0005886">
    <property type="term" value="C:plasma membrane"/>
    <property type="evidence" value="ECO:0007669"/>
    <property type="project" value="UniProtKB-SubCell"/>
</dbReference>
<dbReference type="InterPro" id="IPR036259">
    <property type="entry name" value="MFS_trans_sf"/>
</dbReference>
<comment type="subcellular location">
    <subcellularLocation>
        <location evidence="1">Cell membrane</location>
        <topology evidence="1">Multi-pass membrane protein</topology>
    </subcellularLocation>
</comment>
<proteinExistence type="predicted"/>
<evidence type="ECO:0000256" key="5">
    <source>
        <dbReference type="ARBA" id="ARBA00022989"/>
    </source>
</evidence>
<dbReference type="AlphaFoldDB" id="A0A927CU33"/>
<feature type="domain" description="Major facilitator superfamily (MFS) profile" evidence="8">
    <location>
        <begin position="7"/>
        <end position="391"/>
    </location>
</feature>
<accession>A0A927CU33</accession>
<keyword evidence="5 7" id="KW-1133">Transmembrane helix</keyword>
<feature type="transmembrane region" description="Helical" evidence="7">
    <location>
        <begin position="346"/>
        <end position="363"/>
    </location>
</feature>
<feature type="transmembrane region" description="Helical" evidence="7">
    <location>
        <begin position="44"/>
        <end position="64"/>
    </location>
</feature>
<dbReference type="GO" id="GO:0022857">
    <property type="term" value="F:transmembrane transporter activity"/>
    <property type="evidence" value="ECO:0007669"/>
    <property type="project" value="InterPro"/>
</dbReference>
<reference evidence="9" key="1">
    <citation type="submission" date="2020-09" db="EMBL/GenBank/DDBJ databases">
        <title>Bacillus faecalis sp. nov., a moderately halophilic bacterium isolated from cow faeces.</title>
        <authorList>
            <person name="Jiang L."/>
            <person name="Lee J."/>
        </authorList>
    </citation>
    <scope>NUCLEOTIDE SEQUENCE</scope>
    <source>
        <strain evidence="9">AGMB 02131</strain>
    </source>
</reference>
<feature type="transmembrane region" description="Helical" evidence="7">
    <location>
        <begin position="164"/>
        <end position="185"/>
    </location>
</feature>
<dbReference type="PANTHER" id="PTHR43414:SF6">
    <property type="entry name" value="MULTIDRUG RESISTANCE PROTEIN MDTG"/>
    <property type="match status" value="1"/>
</dbReference>
<keyword evidence="10" id="KW-1185">Reference proteome</keyword>
<protein>
    <submittedName>
        <fullName evidence="9">MFS transporter</fullName>
    </submittedName>
</protein>
<keyword evidence="2" id="KW-0813">Transport</keyword>
<dbReference type="Proteomes" id="UP000602076">
    <property type="component" value="Unassembled WGS sequence"/>
</dbReference>
<comment type="caution">
    <text evidence="9">The sequence shown here is derived from an EMBL/GenBank/DDBJ whole genome shotgun (WGS) entry which is preliminary data.</text>
</comment>
<evidence type="ECO:0000313" key="9">
    <source>
        <dbReference type="EMBL" id="MBD3107852.1"/>
    </source>
</evidence>
<evidence type="ECO:0000256" key="2">
    <source>
        <dbReference type="ARBA" id="ARBA00022448"/>
    </source>
</evidence>
<feature type="transmembrane region" description="Helical" evidence="7">
    <location>
        <begin position="369"/>
        <end position="386"/>
    </location>
</feature>
<feature type="transmembrane region" description="Helical" evidence="7">
    <location>
        <begin position="7"/>
        <end position="32"/>
    </location>
</feature>
<evidence type="ECO:0000256" key="1">
    <source>
        <dbReference type="ARBA" id="ARBA00004651"/>
    </source>
</evidence>
<sequence length="399" mass="42804">MQTWKRNLYLCWIGSFLTAAGMNLVIPFLPLYITELGETNHIEIWSSLAFSSTFLTAAIFSPIWGKLSDRFGRKPMLLRASLGMSIIMMMIGFATSAFQLVLLRFLMGAIAGFIPAAVILVASQTPDEESGRALGLLSTGGVAGTLIGPVIGGLLADLVGFRQVFWITGALLLISFIVSLFLVETSSAEKRKKKSINTVTVSNKEFWGLTLSIFVTTFILQSAMMSMQPILTLYVESLGGPVMYISLLAGIVTAISGVSNMISAPYLGKLGDRIGPQRVLNVCLAAVAVLIACHAFVSNIWVLIVLRFLLGFGLGGLLPAVNSLLKKRVPDAILGKAYGYNQTFQYMGGVAGPIIGGIIGGSFGLPVVFIVSSTLLLVNALFVFSFRKRTIVVEQQVSA</sequence>
<feature type="transmembrane region" description="Helical" evidence="7">
    <location>
        <begin position="134"/>
        <end position="152"/>
    </location>
</feature>
<evidence type="ECO:0000256" key="6">
    <source>
        <dbReference type="ARBA" id="ARBA00023136"/>
    </source>
</evidence>
<evidence type="ECO:0000259" key="8">
    <source>
        <dbReference type="PROSITE" id="PS50850"/>
    </source>
</evidence>
<dbReference type="PANTHER" id="PTHR43414">
    <property type="entry name" value="MULTIDRUG RESISTANCE PROTEIN MDTG"/>
    <property type="match status" value="1"/>
</dbReference>